<protein>
    <submittedName>
        <fullName evidence="2">Uncharacterized protein</fullName>
    </submittedName>
</protein>
<gene>
    <name evidence="2" type="ORF">EDC61_106139</name>
</gene>
<dbReference type="AlphaFoldDB" id="A0A4R3JVU6"/>
<organism evidence="2 3">
    <name type="scientific">Sulfuritortus calidifontis</name>
    <dbReference type="NCBI Taxonomy" id="1914471"/>
    <lineage>
        <taxon>Bacteria</taxon>
        <taxon>Pseudomonadati</taxon>
        <taxon>Pseudomonadota</taxon>
        <taxon>Betaproteobacteria</taxon>
        <taxon>Nitrosomonadales</taxon>
        <taxon>Thiobacillaceae</taxon>
        <taxon>Sulfuritortus</taxon>
    </lineage>
</organism>
<comment type="caution">
    <text evidence="2">The sequence shown here is derived from an EMBL/GenBank/DDBJ whole genome shotgun (WGS) entry which is preliminary data.</text>
</comment>
<keyword evidence="3" id="KW-1185">Reference proteome</keyword>
<feature type="transmembrane region" description="Helical" evidence="1">
    <location>
        <begin position="34"/>
        <end position="50"/>
    </location>
</feature>
<evidence type="ECO:0000256" key="1">
    <source>
        <dbReference type="SAM" id="Phobius"/>
    </source>
</evidence>
<reference evidence="2 3" key="1">
    <citation type="submission" date="2019-03" db="EMBL/GenBank/DDBJ databases">
        <title>Genomic Encyclopedia of Type Strains, Phase IV (KMG-IV): sequencing the most valuable type-strain genomes for metagenomic binning, comparative biology and taxonomic classification.</title>
        <authorList>
            <person name="Goeker M."/>
        </authorList>
    </citation>
    <scope>NUCLEOTIDE SEQUENCE [LARGE SCALE GENOMIC DNA]</scope>
    <source>
        <strain evidence="2 3">DSM 103923</strain>
    </source>
</reference>
<dbReference type="RefSeq" id="WP_165919138.1">
    <property type="nucleotide sequence ID" value="NZ_SLZY01000006.1"/>
</dbReference>
<accession>A0A4R3JVU6</accession>
<evidence type="ECO:0000313" key="2">
    <source>
        <dbReference type="EMBL" id="TCS72223.1"/>
    </source>
</evidence>
<keyword evidence="1" id="KW-0472">Membrane</keyword>
<name>A0A4R3JVU6_9PROT</name>
<keyword evidence="1" id="KW-1133">Transmembrane helix</keyword>
<proteinExistence type="predicted"/>
<sequence length="67" mass="7851">MRAVLLFLLLLPLFPALSLLVHWLQDGQAPQTWWQWALVLALPLLLWWYLRHFSILACREGCRPPGT</sequence>
<dbReference type="EMBL" id="SLZY01000006">
    <property type="protein sequence ID" value="TCS72223.1"/>
    <property type="molecule type" value="Genomic_DNA"/>
</dbReference>
<dbReference type="Proteomes" id="UP000295135">
    <property type="component" value="Unassembled WGS sequence"/>
</dbReference>
<keyword evidence="1" id="KW-0812">Transmembrane</keyword>
<evidence type="ECO:0000313" key="3">
    <source>
        <dbReference type="Proteomes" id="UP000295135"/>
    </source>
</evidence>